<evidence type="ECO:0000256" key="2">
    <source>
        <dbReference type="ARBA" id="ARBA00023015"/>
    </source>
</evidence>
<dbReference type="PANTHER" id="PTHR43952:SF72">
    <property type="entry name" value="MYB-LIKE DOMAIN-CONTAINING PROTEIN"/>
    <property type="match status" value="1"/>
</dbReference>
<keyword evidence="2" id="KW-0805">Transcription regulation</keyword>
<accession>A0AAV5J331</accession>
<keyword evidence="8" id="KW-1185">Reference proteome</keyword>
<dbReference type="PROSITE" id="PS51293">
    <property type="entry name" value="SANT"/>
    <property type="match status" value="1"/>
</dbReference>
<dbReference type="InterPro" id="IPR009057">
    <property type="entry name" value="Homeodomain-like_sf"/>
</dbReference>
<dbReference type="EMBL" id="BPVZ01000022">
    <property type="protein sequence ID" value="GKV04854.1"/>
    <property type="molecule type" value="Genomic_DNA"/>
</dbReference>
<dbReference type="GO" id="GO:0003700">
    <property type="term" value="F:DNA-binding transcription factor activity"/>
    <property type="evidence" value="ECO:0007669"/>
    <property type="project" value="InterPro"/>
</dbReference>
<evidence type="ECO:0000256" key="1">
    <source>
        <dbReference type="ARBA" id="ARBA00004123"/>
    </source>
</evidence>
<reference evidence="7 8" key="1">
    <citation type="journal article" date="2021" name="Commun. Biol.">
        <title>The genome of Shorea leprosula (Dipterocarpaceae) highlights the ecological relevance of drought in aseasonal tropical rainforests.</title>
        <authorList>
            <person name="Ng K.K.S."/>
            <person name="Kobayashi M.J."/>
            <person name="Fawcett J.A."/>
            <person name="Hatakeyama M."/>
            <person name="Paape T."/>
            <person name="Ng C.H."/>
            <person name="Ang C.C."/>
            <person name="Tnah L.H."/>
            <person name="Lee C.T."/>
            <person name="Nishiyama T."/>
            <person name="Sese J."/>
            <person name="O'Brien M.J."/>
            <person name="Copetti D."/>
            <person name="Mohd Noor M.I."/>
            <person name="Ong R.C."/>
            <person name="Putra M."/>
            <person name="Sireger I.Z."/>
            <person name="Indrioko S."/>
            <person name="Kosugi Y."/>
            <person name="Izuno A."/>
            <person name="Isagi Y."/>
            <person name="Lee S.L."/>
            <person name="Shimizu K.K."/>
        </authorList>
    </citation>
    <scope>NUCLEOTIDE SEQUENCE [LARGE SCALE GENOMIC DNA]</scope>
    <source>
        <strain evidence="7">214</strain>
    </source>
</reference>
<comment type="subcellular location">
    <subcellularLocation>
        <location evidence="1">Nucleus</location>
    </subcellularLocation>
</comment>
<protein>
    <submittedName>
        <fullName evidence="7">Uncharacterized protein</fullName>
    </submittedName>
</protein>
<feature type="domain" description="Myb-like" evidence="5">
    <location>
        <begin position="1"/>
        <end position="53"/>
    </location>
</feature>
<dbReference type="InterPro" id="IPR001005">
    <property type="entry name" value="SANT/Myb"/>
</dbReference>
<gene>
    <name evidence="7" type="ORF">SLEP1_g16954</name>
</gene>
<sequence>MASSSNWTPKQNKLFENALAIYDKDTPDRWQNLARAVGGKSVEEVKKHYEILVEDIRQIESGQVPLPNYKKMAPVAVTKDTWTKHKGTNTLFLSMLRNLRLQ</sequence>
<dbReference type="Proteomes" id="UP001054252">
    <property type="component" value="Unassembled WGS sequence"/>
</dbReference>
<keyword evidence="3" id="KW-0804">Transcription</keyword>
<evidence type="ECO:0000256" key="3">
    <source>
        <dbReference type="ARBA" id="ARBA00023163"/>
    </source>
</evidence>
<proteinExistence type="predicted"/>
<dbReference type="CDD" id="cd00167">
    <property type="entry name" value="SANT"/>
    <property type="match status" value="1"/>
</dbReference>
<evidence type="ECO:0000259" key="6">
    <source>
        <dbReference type="PROSITE" id="PS51293"/>
    </source>
</evidence>
<dbReference type="InterPro" id="IPR017884">
    <property type="entry name" value="SANT_dom"/>
</dbReference>
<dbReference type="SMART" id="SM00717">
    <property type="entry name" value="SANT"/>
    <property type="match status" value="1"/>
</dbReference>
<evidence type="ECO:0000259" key="5">
    <source>
        <dbReference type="PROSITE" id="PS50090"/>
    </source>
</evidence>
<name>A0AAV5J331_9ROSI</name>
<dbReference type="GO" id="GO:0005634">
    <property type="term" value="C:nucleus"/>
    <property type="evidence" value="ECO:0007669"/>
    <property type="project" value="UniProtKB-SubCell"/>
</dbReference>
<organism evidence="7 8">
    <name type="scientific">Rubroshorea leprosula</name>
    <dbReference type="NCBI Taxonomy" id="152421"/>
    <lineage>
        <taxon>Eukaryota</taxon>
        <taxon>Viridiplantae</taxon>
        <taxon>Streptophyta</taxon>
        <taxon>Embryophyta</taxon>
        <taxon>Tracheophyta</taxon>
        <taxon>Spermatophyta</taxon>
        <taxon>Magnoliopsida</taxon>
        <taxon>eudicotyledons</taxon>
        <taxon>Gunneridae</taxon>
        <taxon>Pentapetalae</taxon>
        <taxon>rosids</taxon>
        <taxon>malvids</taxon>
        <taxon>Malvales</taxon>
        <taxon>Dipterocarpaceae</taxon>
        <taxon>Rubroshorea</taxon>
    </lineage>
</organism>
<feature type="domain" description="SANT" evidence="6">
    <location>
        <begin position="2"/>
        <end position="57"/>
    </location>
</feature>
<evidence type="ECO:0000256" key="4">
    <source>
        <dbReference type="ARBA" id="ARBA00023242"/>
    </source>
</evidence>
<evidence type="ECO:0000313" key="8">
    <source>
        <dbReference type="Proteomes" id="UP001054252"/>
    </source>
</evidence>
<evidence type="ECO:0000313" key="7">
    <source>
        <dbReference type="EMBL" id="GKV04854.1"/>
    </source>
</evidence>
<dbReference type="PROSITE" id="PS50090">
    <property type="entry name" value="MYB_LIKE"/>
    <property type="match status" value="1"/>
</dbReference>
<dbReference type="AlphaFoldDB" id="A0AAV5J331"/>
<dbReference type="Pfam" id="PF23082">
    <property type="entry name" value="Myb_DNA-binding_2"/>
    <property type="match status" value="1"/>
</dbReference>
<dbReference type="FunFam" id="1.10.10.60:FF:000154">
    <property type="entry name" value="Transcription factor SRM1"/>
    <property type="match status" value="1"/>
</dbReference>
<dbReference type="PANTHER" id="PTHR43952">
    <property type="entry name" value="MYB FAMILY TRANSCRIPTION FACTOR-RELATED"/>
    <property type="match status" value="1"/>
</dbReference>
<keyword evidence="4" id="KW-0539">Nucleus</keyword>
<dbReference type="SUPFAM" id="SSF46689">
    <property type="entry name" value="Homeodomain-like"/>
    <property type="match status" value="1"/>
</dbReference>
<comment type="caution">
    <text evidence="7">The sequence shown here is derived from an EMBL/GenBank/DDBJ whole genome shotgun (WGS) entry which is preliminary data.</text>
</comment>
<dbReference type="InterPro" id="IPR044636">
    <property type="entry name" value="RADIALIS-like"/>
</dbReference>
<dbReference type="Gene3D" id="1.10.10.60">
    <property type="entry name" value="Homeodomain-like"/>
    <property type="match status" value="1"/>
</dbReference>